<dbReference type="InterPro" id="IPR000157">
    <property type="entry name" value="TIR_dom"/>
</dbReference>
<dbReference type="SUPFAM" id="SSF48726">
    <property type="entry name" value="Immunoglobulin"/>
    <property type="match status" value="3"/>
</dbReference>
<evidence type="ECO:0000313" key="13">
    <source>
        <dbReference type="Proteomes" id="UP000829720"/>
    </source>
</evidence>
<dbReference type="GO" id="GO:0004908">
    <property type="term" value="F:interleukin-1 receptor activity"/>
    <property type="evidence" value="ECO:0007669"/>
    <property type="project" value="InterPro"/>
</dbReference>
<feature type="chain" id="PRO_5035727737" evidence="9">
    <location>
        <begin position="19"/>
        <end position="556"/>
    </location>
</feature>
<evidence type="ECO:0000256" key="7">
    <source>
        <dbReference type="ARBA" id="ARBA00023180"/>
    </source>
</evidence>
<dbReference type="PRINTS" id="PR01537">
    <property type="entry name" value="INTRLKN1R1F"/>
</dbReference>
<evidence type="ECO:0000259" key="11">
    <source>
        <dbReference type="PROSITE" id="PS50835"/>
    </source>
</evidence>
<keyword evidence="5" id="KW-0520">NAD</keyword>
<proteinExistence type="inferred from homology"/>
<evidence type="ECO:0000256" key="8">
    <source>
        <dbReference type="ARBA" id="ARBA00023319"/>
    </source>
</evidence>
<name>A0A8T3CME2_9TELE</name>
<dbReference type="EMBL" id="JAERUA010000021">
    <property type="protein sequence ID" value="KAI1885131.1"/>
    <property type="molecule type" value="Genomic_DNA"/>
</dbReference>
<dbReference type="AlphaFoldDB" id="A0A8T3CME2"/>
<comment type="similarity">
    <text evidence="1">Belongs to the interleukin-1 receptor family.</text>
</comment>
<keyword evidence="2 9" id="KW-0732">Signal</keyword>
<dbReference type="InterPro" id="IPR015621">
    <property type="entry name" value="IL-1_rcpt_fam"/>
</dbReference>
<keyword evidence="3" id="KW-0677">Repeat</keyword>
<dbReference type="SUPFAM" id="SSF52200">
    <property type="entry name" value="Toll/Interleukin receptor TIR domain"/>
    <property type="match status" value="1"/>
</dbReference>
<keyword evidence="4" id="KW-0378">Hydrolase</keyword>
<dbReference type="InterPro" id="IPR004074">
    <property type="entry name" value="IL-1_rcpt_I/II-typ"/>
</dbReference>
<comment type="caution">
    <text evidence="12">The sequence shown here is derived from an EMBL/GenBank/DDBJ whole genome shotgun (WGS) entry which is preliminary data.</text>
</comment>
<gene>
    <name evidence="12" type="ORF">AGOR_G00217040</name>
</gene>
<evidence type="ECO:0000256" key="3">
    <source>
        <dbReference type="ARBA" id="ARBA00022737"/>
    </source>
</evidence>
<dbReference type="InterPro" id="IPR007110">
    <property type="entry name" value="Ig-like_dom"/>
</dbReference>
<evidence type="ECO:0000259" key="10">
    <source>
        <dbReference type="PROSITE" id="PS50104"/>
    </source>
</evidence>
<accession>A0A8T3CME2</accession>
<dbReference type="PROSITE" id="PS50104">
    <property type="entry name" value="TIR"/>
    <property type="match status" value="1"/>
</dbReference>
<keyword evidence="6" id="KW-1015">Disulfide bond</keyword>
<feature type="domain" description="Ig-like" evidence="11">
    <location>
        <begin position="121"/>
        <end position="202"/>
    </location>
</feature>
<reference evidence="12" key="1">
    <citation type="submission" date="2021-01" db="EMBL/GenBank/DDBJ databases">
        <authorList>
            <person name="Zahm M."/>
            <person name="Roques C."/>
            <person name="Cabau C."/>
            <person name="Klopp C."/>
            <person name="Donnadieu C."/>
            <person name="Jouanno E."/>
            <person name="Lampietro C."/>
            <person name="Louis A."/>
            <person name="Herpin A."/>
            <person name="Echchiki A."/>
            <person name="Berthelot C."/>
            <person name="Parey E."/>
            <person name="Roest-Crollius H."/>
            <person name="Braasch I."/>
            <person name="Postlethwait J."/>
            <person name="Bobe J."/>
            <person name="Montfort J."/>
            <person name="Bouchez O."/>
            <person name="Begum T."/>
            <person name="Mejri S."/>
            <person name="Adams A."/>
            <person name="Chen W.-J."/>
            <person name="Guiguen Y."/>
        </authorList>
    </citation>
    <scope>NUCLEOTIDE SEQUENCE</scope>
    <source>
        <tissue evidence="12">Blood</tissue>
    </source>
</reference>
<dbReference type="InterPro" id="IPR013783">
    <property type="entry name" value="Ig-like_fold"/>
</dbReference>
<dbReference type="SMART" id="SM00255">
    <property type="entry name" value="TIR"/>
    <property type="match status" value="1"/>
</dbReference>
<evidence type="ECO:0000256" key="9">
    <source>
        <dbReference type="SAM" id="SignalP"/>
    </source>
</evidence>
<feature type="domain" description="TIR" evidence="10">
    <location>
        <begin position="372"/>
        <end position="537"/>
    </location>
</feature>
<evidence type="ECO:0000256" key="5">
    <source>
        <dbReference type="ARBA" id="ARBA00023027"/>
    </source>
</evidence>
<feature type="signal peptide" evidence="9">
    <location>
        <begin position="1"/>
        <end position="18"/>
    </location>
</feature>
<keyword evidence="7" id="KW-0325">Glycoprotein</keyword>
<dbReference type="Gene3D" id="3.40.50.10140">
    <property type="entry name" value="Toll/interleukin-1 receptor homology (TIR) domain"/>
    <property type="match status" value="1"/>
</dbReference>
<evidence type="ECO:0000313" key="12">
    <source>
        <dbReference type="EMBL" id="KAI1885131.1"/>
    </source>
</evidence>
<evidence type="ECO:0000256" key="6">
    <source>
        <dbReference type="ARBA" id="ARBA00023157"/>
    </source>
</evidence>
<sequence>MPGVFFCVLTWFAFACCAQSYGQKGVSWQYYAAVDQFYELKCDIDPRVLAGNTTLTWRRDNNQTLENTSPRINIQNNSLLFLPVQLSDMGHYTCRYSSYDTSVPMHKEKKMFLSVVRGMCPDQSDKKLIQIGTNDKLLCGLEHISALDQRAEISWLKDCNPIHFKTDFIRIKNMSTSAEGNYTCLMKFTYEGKNFSASRTILLTANDEQALLHPRVNYPQNETIKVKPGAEVMIHCTVFLGRNMDVAEETIVHWIFNKSIIKENHYYEESDELEERDTGIYTVSRLVISEVRPEFFHVPLHCVVHNARGIDKGVVRLVPADDRNLYIHLLFCLAVPMGLIMVMMHHRFKVDVVLAYRKLRPLTTSKKDADGKLYDAYVSSLHDEELCSSWLQNFCLQVLPDVLEHRHGYKLFIHGRDDLPGEAAHDVIADAVRKSRRLIIIVSSLSQSDPDSVDLELRSLKHDQPGFEQQIGLYDALVNNSLRVILVETGKDIDYSLFPESVRYLRRKQGALRYRQGIADPMAPPNSRFWKCLRYHMPPGSHVGPRQGSGIRTLCI</sequence>
<dbReference type="InterPro" id="IPR035897">
    <property type="entry name" value="Toll_tir_struct_dom_sf"/>
</dbReference>
<dbReference type="OrthoDB" id="9940746at2759"/>
<evidence type="ECO:0000256" key="1">
    <source>
        <dbReference type="ARBA" id="ARBA00009752"/>
    </source>
</evidence>
<dbReference type="SMART" id="SM00409">
    <property type="entry name" value="IG"/>
    <property type="match status" value="3"/>
</dbReference>
<dbReference type="Pfam" id="PF01582">
    <property type="entry name" value="TIR"/>
    <property type="match status" value="1"/>
</dbReference>
<dbReference type="InterPro" id="IPR003599">
    <property type="entry name" value="Ig_sub"/>
</dbReference>
<keyword evidence="13" id="KW-1185">Reference proteome</keyword>
<feature type="domain" description="Ig-like" evidence="11">
    <location>
        <begin position="2"/>
        <end position="104"/>
    </location>
</feature>
<dbReference type="PANTHER" id="PTHR11890">
    <property type="entry name" value="INTERLEUKIN-1 RECEPTOR FAMILY MEMBER"/>
    <property type="match status" value="1"/>
</dbReference>
<evidence type="ECO:0000256" key="2">
    <source>
        <dbReference type="ARBA" id="ARBA00022729"/>
    </source>
</evidence>
<keyword evidence="8" id="KW-0393">Immunoglobulin domain</keyword>
<dbReference type="PANTHER" id="PTHR11890:SF26">
    <property type="entry name" value="INTERLEUKIN-1 RECEPTOR TYPE 1"/>
    <property type="match status" value="1"/>
</dbReference>
<dbReference type="Gene3D" id="2.60.40.10">
    <property type="entry name" value="Immunoglobulins"/>
    <property type="match status" value="3"/>
</dbReference>
<dbReference type="PROSITE" id="PS50835">
    <property type="entry name" value="IG_LIKE"/>
    <property type="match status" value="2"/>
</dbReference>
<evidence type="ECO:0000256" key="4">
    <source>
        <dbReference type="ARBA" id="ARBA00022801"/>
    </source>
</evidence>
<organism evidence="12 13">
    <name type="scientific">Albula goreensis</name>
    <dbReference type="NCBI Taxonomy" id="1534307"/>
    <lineage>
        <taxon>Eukaryota</taxon>
        <taxon>Metazoa</taxon>
        <taxon>Chordata</taxon>
        <taxon>Craniata</taxon>
        <taxon>Vertebrata</taxon>
        <taxon>Euteleostomi</taxon>
        <taxon>Actinopterygii</taxon>
        <taxon>Neopterygii</taxon>
        <taxon>Teleostei</taxon>
        <taxon>Albuliformes</taxon>
        <taxon>Albulidae</taxon>
        <taxon>Albula</taxon>
    </lineage>
</organism>
<dbReference type="PRINTS" id="PR01536">
    <property type="entry name" value="INTRLKN1R12F"/>
</dbReference>
<dbReference type="GO" id="GO:0016787">
    <property type="term" value="F:hydrolase activity"/>
    <property type="evidence" value="ECO:0007669"/>
    <property type="project" value="UniProtKB-KW"/>
</dbReference>
<dbReference type="InterPro" id="IPR036179">
    <property type="entry name" value="Ig-like_dom_sf"/>
</dbReference>
<dbReference type="Proteomes" id="UP000829720">
    <property type="component" value="Unassembled WGS sequence"/>
</dbReference>
<protein>
    <submittedName>
        <fullName evidence="12">Uncharacterized protein</fullName>
    </submittedName>
</protein>